<dbReference type="Gene3D" id="3.30.200.20">
    <property type="entry name" value="Phosphorylase Kinase, domain 1"/>
    <property type="match status" value="1"/>
</dbReference>
<dbReference type="STRING" id="6205.A0A0R3X6Q6"/>
<feature type="compositionally biased region" description="Low complexity" evidence="1">
    <location>
        <begin position="69"/>
        <end position="82"/>
    </location>
</feature>
<accession>A0A0R3X6Q6</accession>
<reference evidence="2" key="1">
    <citation type="submission" date="2017-02" db="UniProtKB">
        <authorList>
            <consortium name="WormBaseParasite"/>
        </authorList>
    </citation>
    <scope>IDENTIFICATION</scope>
</reference>
<proteinExistence type="predicted"/>
<dbReference type="InterPro" id="IPR011009">
    <property type="entry name" value="Kinase-like_dom_sf"/>
</dbReference>
<evidence type="ECO:0000256" key="1">
    <source>
        <dbReference type="SAM" id="MobiDB-lite"/>
    </source>
</evidence>
<dbReference type="AlphaFoldDB" id="A0A0R3X6Q6"/>
<evidence type="ECO:0000313" key="2">
    <source>
        <dbReference type="WBParaSite" id="TTAC_0000920101-mRNA-1"/>
    </source>
</evidence>
<dbReference type="WBParaSite" id="TTAC_0000920101-mRNA-1">
    <property type="protein sequence ID" value="TTAC_0000920101-mRNA-1"/>
    <property type="gene ID" value="TTAC_0000920101"/>
</dbReference>
<dbReference type="Gene3D" id="1.10.510.10">
    <property type="entry name" value="Transferase(Phosphotransferase) domain 1"/>
    <property type="match status" value="1"/>
</dbReference>
<sequence>LDRLLAFNPASRISVEDALKHPYLRSFYEPNDEPVCENPFEYEEEKVDEQPIEKLKQMMFDEVRKLHQRQQQQQQASGAQQSCAVRSS</sequence>
<organism evidence="2">
    <name type="scientific">Hydatigena taeniaeformis</name>
    <name type="common">Feline tapeworm</name>
    <name type="synonym">Taenia taeniaeformis</name>
    <dbReference type="NCBI Taxonomy" id="6205"/>
    <lineage>
        <taxon>Eukaryota</taxon>
        <taxon>Metazoa</taxon>
        <taxon>Spiralia</taxon>
        <taxon>Lophotrochozoa</taxon>
        <taxon>Platyhelminthes</taxon>
        <taxon>Cestoda</taxon>
        <taxon>Eucestoda</taxon>
        <taxon>Cyclophyllidea</taxon>
        <taxon>Taeniidae</taxon>
        <taxon>Hydatigera</taxon>
    </lineage>
</organism>
<protein>
    <submittedName>
        <fullName evidence="2">Protein kinase domain-containing protein</fullName>
    </submittedName>
</protein>
<name>A0A0R3X6Q6_HYDTA</name>
<dbReference type="SUPFAM" id="SSF56112">
    <property type="entry name" value="Protein kinase-like (PK-like)"/>
    <property type="match status" value="1"/>
</dbReference>
<feature type="region of interest" description="Disordered" evidence="1">
    <location>
        <begin position="65"/>
        <end position="88"/>
    </location>
</feature>